<name>A0A9P4ITJ1_9PEZI</name>
<evidence type="ECO:0000313" key="4">
    <source>
        <dbReference type="Proteomes" id="UP000799772"/>
    </source>
</evidence>
<dbReference type="SUPFAM" id="SSF48403">
    <property type="entry name" value="Ankyrin repeat"/>
    <property type="match status" value="1"/>
</dbReference>
<evidence type="ECO:0000259" key="2">
    <source>
        <dbReference type="PROSITE" id="PS50011"/>
    </source>
</evidence>
<accession>A0A9P4ITJ1</accession>
<comment type="caution">
    <text evidence="3">The sequence shown here is derived from an EMBL/GenBank/DDBJ whole genome shotgun (WGS) entry which is preliminary data.</text>
</comment>
<dbReference type="GO" id="GO:0004672">
    <property type="term" value="F:protein kinase activity"/>
    <property type="evidence" value="ECO:0007669"/>
    <property type="project" value="InterPro"/>
</dbReference>
<organism evidence="3 4">
    <name type="scientific">Rhizodiscina lignyota</name>
    <dbReference type="NCBI Taxonomy" id="1504668"/>
    <lineage>
        <taxon>Eukaryota</taxon>
        <taxon>Fungi</taxon>
        <taxon>Dikarya</taxon>
        <taxon>Ascomycota</taxon>
        <taxon>Pezizomycotina</taxon>
        <taxon>Dothideomycetes</taxon>
        <taxon>Pleosporomycetidae</taxon>
        <taxon>Aulographales</taxon>
        <taxon>Rhizodiscinaceae</taxon>
        <taxon>Rhizodiscina</taxon>
    </lineage>
</organism>
<sequence length="616" mass="68294">MKPENIIICSHNEGLLIPKLADFGFTIIPSTEAPHVYIGGTSTWRTPGPFSLVSLEMLKYNYIYSFGLLAWSITIDVRDPFSLLLPNDILDEFRYSAFDRLRSNDYVTNGHSATLSSLSEEGKPDLSRSRSTLPESLTPGIASNGTFEPTLAATICDGYRELSYFRALELLFNFTLSKDPTNRDLPSVVRLFKYGHVENLRKGLAANVADPNFRLTGTETGDNTSPSEWTALYNHTERLKLTIEHLGRTSEVLMTTNVERGIRHAVMDEPLVTMSIHTADKFSMIFRNGEHYLDQLKSPLALLQGKTGRIRFSTTRRGPNETLPHCAASGEHDEVYARVLAINPYDETDSAWSALHIFADQAHDDDLTLVDDILDAGVPVDGEEAYSIDTPFNVAVVRNAFNPASLLLTPGALINATSTKSSLIVSSIPLTVLGHIIDECSKLLQRSAIHPLKKRRRRKRQGRLPPVPNGLKYSSEAPISLDEFDEETNRSLTHELLQMVPRLGPTESAVRTWCWYRPPFDREMGRVGVGVVEELVKAGADTGIVCETGETAADIAERDVSSGKKYSISYFLGCSSLIPTSDAYAVRYILTAIVEDRRSLGGSEVKRYRGMVCRAA</sequence>
<gene>
    <name evidence="3" type="ORF">NA57DRAFT_51835</name>
</gene>
<proteinExistence type="predicted"/>
<dbReference type="Gene3D" id="1.25.40.20">
    <property type="entry name" value="Ankyrin repeat-containing domain"/>
    <property type="match status" value="1"/>
</dbReference>
<reference evidence="3" key="1">
    <citation type="journal article" date="2020" name="Stud. Mycol.">
        <title>101 Dothideomycetes genomes: a test case for predicting lifestyles and emergence of pathogens.</title>
        <authorList>
            <person name="Haridas S."/>
            <person name="Albert R."/>
            <person name="Binder M."/>
            <person name="Bloem J."/>
            <person name="Labutti K."/>
            <person name="Salamov A."/>
            <person name="Andreopoulos B."/>
            <person name="Baker S."/>
            <person name="Barry K."/>
            <person name="Bills G."/>
            <person name="Bluhm B."/>
            <person name="Cannon C."/>
            <person name="Castanera R."/>
            <person name="Culley D."/>
            <person name="Daum C."/>
            <person name="Ezra D."/>
            <person name="Gonzalez J."/>
            <person name="Henrissat B."/>
            <person name="Kuo A."/>
            <person name="Liang C."/>
            <person name="Lipzen A."/>
            <person name="Lutzoni F."/>
            <person name="Magnuson J."/>
            <person name="Mondo S."/>
            <person name="Nolan M."/>
            <person name="Ohm R."/>
            <person name="Pangilinan J."/>
            <person name="Park H.-J."/>
            <person name="Ramirez L."/>
            <person name="Alfaro M."/>
            <person name="Sun H."/>
            <person name="Tritt A."/>
            <person name="Yoshinaga Y."/>
            <person name="Zwiers L.-H."/>
            <person name="Turgeon B."/>
            <person name="Goodwin S."/>
            <person name="Spatafora J."/>
            <person name="Crous P."/>
            <person name="Grigoriev I."/>
        </authorList>
    </citation>
    <scope>NUCLEOTIDE SEQUENCE</scope>
    <source>
        <strain evidence="3">CBS 133067</strain>
    </source>
</reference>
<keyword evidence="4" id="KW-1185">Reference proteome</keyword>
<dbReference type="GO" id="GO:0005524">
    <property type="term" value="F:ATP binding"/>
    <property type="evidence" value="ECO:0007669"/>
    <property type="project" value="InterPro"/>
</dbReference>
<feature type="domain" description="Protein kinase" evidence="2">
    <location>
        <begin position="1"/>
        <end position="151"/>
    </location>
</feature>
<feature type="region of interest" description="Disordered" evidence="1">
    <location>
        <begin position="115"/>
        <end position="139"/>
    </location>
</feature>
<dbReference type="EMBL" id="ML978121">
    <property type="protein sequence ID" value="KAF2105053.1"/>
    <property type="molecule type" value="Genomic_DNA"/>
</dbReference>
<dbReference type="AlphaFoldDB" id="A0A9P4ITJ1"/>
<dbReference type="OrthoDB" id="3789954at2759"/>
<dbReference type="InterPro" id="IPR036770">
    <property type="entry name" value="Ankyrin_rpt-contain_sf"/>
</dbReference>
<dbReference type="Proteomes" id="UP000799772">
    <property type="component" value="Unassembled WGS sequence"/>
</dbReference>
<dbReference type="InterPro" id="IPR000719">
    <property type="entry name" value="Prot_kinase_dom"/>
</dbReference>
<dbReference type="InterPro" id="IPR011009">
    <property type="entry name" value="Kinase-like_dom_sf"/>
</dbReference>
<feature type="compositionally biased region" description="Polar residues" evidence="1">
    <location>
        <begin position="129"/>
        <end position="139"/>
    </location>
</feature>
<evidence type="ECO:0000256" key="1">
    <source>
        <dbReference type="SAM" id="MobiDB-lite"/>
    </source>
</evidence>
<evidence type="ECO:0000313" key="3">
    <source>
        <dbReference type="EMBL" id="KAF2105053.1"/>
    </source>
</evidence>
<protein>
    <recommendedName>
        <fullName evidence="2">Protein kinase domain-containing protein</fullName>
    </recommendedName>
</protein>
<dbReference type="PROSITE" id="PS50011">
    <property type="entry name" value="PROTEIN_KINASE_DOM"/>
    <property type="match status" value="1"/>
</dbReference>
<dbReference type="SUPFAM" id="SSF56112">
    <property type="entry name" value="Protein kinase-like (PK-like)"/>
    <property type="match status" value="1"/>
</dbReference>